<dbReference type="AlphaFoldDB" id="I8T5G9"/>
<evidence type="ECO:0000259" key="10">
    <source>
        <dbReference type="Pfam" id="PF08245"/>
    </source>
</evidence>
<evidence type="ECO:0000256" key="2">
    <source>
        <dbReference type="ARBA" id="ARBA00004752"/>
    </source>
</evidence>
<dbReference type="Pfam" id="PF08245">
    <property type="entry name" value="Mur_ligase_M"/>
    <property type="match status" value="1"/>
</dbReference>
<dbReference type="Pfam" id="PF21799">
    <property type="entry name" value="MurD-like_N"/>
    <property type="match status" value="1"/>
</dbReference>
<keyword evidence="3 7" id="KW-0963">Cytoplasm</keyword>
<evidence type="ECO:0000256" key="3">
    <source>
        <dbReference type="ARBA" id="ARBA00022490"/>
    </source>
</evidence>
<comment type="subcellular location">
    <subcellularLocation>
        <location evidence="1 7 8">Cytoplasm</location>
    </subcellularLocation>
</comment>
<evidence type="ECO:0000256" key="5">
    <source>
        <dbReference type="ARBA" id="ARBA00022741"/>
    </source>
</evidence>
<keyword evidence="4 7" id="KW-0436">Ligase</keyword>
<keyword evidence="7 8" id="KW-0961">Cell wall biogenesis/degradation</keyword>
<dbReference type="GO" id="GO:0071555">
    <property type="term" value="P:cell wall organization"/>
    <property type="evidence" value="ECO:0007669"/>
    <property type="project" value="UniProtKB-KW"/>
</dbReference>
<protein>
    <recommendedName>
        <fullName evidence="7 8">UDP-N-acetylmuramoylalanine--D-glutamate ligase</fullName>
        <ecNumber evidence="7 8">6.3.2.9</ecNumber>
    </recommendedName>
    <alternativeName>
        <fullName evidence="7">D-glutamic acid-adding enzyme</fullName>
    </alternativeName>
    <alternativeName>
        <fullName evidence="7">UDP-N-acetylmuramoyl-L-alanyl-D-glutamate synthetase</fullName>
    </alternativeName>
</protein>
<comment type="pathway">
    <text evidence="2 7 8">Cell wall biogenesis; peptidoglycan biosynthesis.</text>
</comment>
<dbReference type="Gene3D" id="3.90.190.20">
    <property type="entry name" value="Mur ligase, C-terminal domain"/>
    <property type="match status" value="1"/>
</dbReference>
<dbReference type="Gene3D" id="3.40.1190.10">
    <property type="entry name" value="Mur-like, catalytic domain"/>
    <property type="match status" value="1"/>
</dbReference>
<keyword evidence="5 7" id="KW-0547">Nucleotide-binding</keyword>
<evidence type="ECO:0000256" key="4">
    <source>
        <dbReference type="ARBA" id="ARBA00022598"/>
    </source>
</evidence>
<feature type="binding site" evidence="7">
    <location>
        <begin position="132"/>
        <end position="138"/>
    </location>
    <ligand>
        <name>ATP</name>
        <dbReference type="ChEBI" id="CHEBI:30616"/>
    </ligand>
</feature>
<keyword evidence="7 8" id="KW-0133">Cell shape</keyword>
<dbReference type="InterPro" id="IPR013221">
    <property type="entry name" value="Mur_ligase_cen"/>
</dbReference>
<dbReference type="SUPFAM" id="SSF53623">
    <property type="entry name" value="MurD-like peptide ligases, catalytic domain"/>
    <property type="match status" value="1"/>
</dbReference>
<comment type="catalytic activity">
    <reaction evidence="7 8">
        <text>UDP-N-acetyl-alpha-D-muramoyl-L-alanine + D-glutamate + ATP = UDP-N-acetyl-alpha-D-muramoyl-L-alanyl-D-glutamate + ADP + phosphate + H(+)</text>
        <dbReference type="Rhea" id="RHEA:16429"/>
        <dbReference type="ChEBI" id="CHEBI:15378"/>
        <dbReference type="ChEBI" id="CHEBI:29986"/>
        <dbReference type="ChEBI" id="CHEBI:30616"/>
        <dbReference type="ChEBI" id="CHEBI:43474"/>
        <dbReference type="ChEBI" id="CHEBI:83898"/>
        <dbReference type="ChEBI" id="CHEBI:83900"/>
        <dbReference type="ChEBI" id="CHEBI:456216"/>
        <dbReference type="EC" id="6.3.2.9"/>
    </reaction>
</comment>
<dbReference type="SUPFAM" id="SSF53244">
    <property type="entry name" value="MurD-like peptide ligases, peptide-binding domain"/>
    <property type="match status" value="1"/>
</dbReference>
<dbReference type="InterPro" id="IPR036565">
    <property type="entry name" value="Mur-like_cat_sf"/>
</dbReference>
<keyword evidence="7 8" id="KW-0573">Peptidoglycan synthesis</keyword>
<sequence length="470" mass="49661">MKAVRRETGDGRRYAGQRMLVVGLGASGVSALRYLAREGAELVVTDSREAPAGIEQLRSEFFDVEFHLGEFRASTSAVSRLPSPGFSAAVVSPGVSLDEPFVRELIAAGVPVIGDIELFAREADAPVIGITGSNGKSTVTTLVYEMAKAAGLRVAVGGNLGVPALDLLASDCELYVLELSSFQLETTYTLKLRAAANLNLSQDHLDRHGTMEHYAAVKARIFAHCETAVVNRQDELVMRYAGRRETGDGRRWVSFGLDAATDGDYGIGMSEGDIWLMAPGADAVPSPVSRLSSLRIQGLHNAANALAALALADAAGIAREHSLRALTEFAGLPHRCAFVAESHGVVWLDDSKGTNVGATLAALQGLSGPIVWLGGGQGKGQDFSPLAEPLAQKGRAAVLFGQDAQAIEDAILGALPVYREADLQASVLRARSLAQAGDRVLLSPACASLDQFRNYVERGQRFAQAVKALA</sequence>
<dbReference type="STRING" id="1172194.WQQ_27520"/>
<dbReference type="Gene3D" id="3.40.50.720">
    <property type="entry name" value="NAD(P)-binding Rossmann-like Domain"/>
    <property type="match status" value="1"/>
</dbReference>
<comment type="function">
    <text evidence="7 8">Cell wall formation. Catalyzes the addition of glutamate to the nucleotide precursor UDP-N-acetylmuramoyl-L-alanine (UMA).</text>
</comment>
<dbReference type="GO" id="GO:0008764">
    <property type="term" value="F:UDP-N-acetylmuramoylalanine-D-glutamate ligase activity"/>
    <property type="evidence" value="ECO:0007669"/>
    <property type="project" value="UniProtKB-UniRule"/>
</dbReference>
<dbReference type="PATRIC" id="fig|1172194.4.peg.2662"/>
<dbReference type="GO" id="GO:0008360">
    <property type="term" value="P:regulation of cell shape"/>
    <property type="evidence" value="ECO:0007669"/>
    <property type="project" value="UniProtKB-KW"/>
</dbReference>
<dbReference type="NCBIfam" id="TIGR01087">
    <property type="entry name" value="murD"/>
    <property type="match status" value="1"/>
</dbReference>
<evidence type="ECO:0000313" key="11">
    <source>
        <dbReference type="EMBL" id="EIT69170.1"/>
    </source>
</evidence>
<dbReference type="SUPFAM" id="SSF51984">
    <property type="entry name" value="MurCD N-terminal domain"/>
    <property type="match status" value="1"/>
</dbReference>
<evidence type="ECO:0000256" key="8">
    <source>
        <dbReference type="RuleBase" id="RU003664"/>
    </source>
</evidence>
<dbReference type="OrthoDB" id="9809796at2"/>
<organism evidence="11 12">
    <name type="scientific">Hydrocarboniphaga effusa AP103</name>
    <dbReference type="NCBI Taxonomy" id="1172194"/>
    <lineage>
        <taxon>Bacteria</taxon>
        <taxon>Pseudomonadati</taxon>
        <taxon>Pseudomonadota</taxon>
        <taxon>Gammaproteobacteria</taxon>
        <taxon>Nevskiales</taxon>
        <taxon>Nevskiaceae</taxon>
        <taxon>Hydrocarboniphaga</taxon>
    </lineage>
</organism>
<feature type="domain" description="Mur ligase C-terminal" evidence="9">
    <location>
        <begin position="334"/>
        <end position="446"/>
    </location>
</feature>
<keyword evidence="12" id="KW-1185">Reference proteome</keyword>
<evidence type="ECO:0000256" key="6">
    <source>
        <dbReference type="ARBA" id="ARBA00022840"/>
    </source>
</evidence>
<dbReference type="GO" id="GO:0005524">
    <property type="term" value="F:ATP binding"/>
    <property type="evidence" value="ECO:0007669"/>
    <property type="project" value="UniProtKB-UniRule"/>
</dbReference>
<evidence type="ECO:0000256" key="1">
    <source>
        <dbReference type="ARBA" id="ARBA00004496"/>
    </source>
</evidence>
<keyword evidence="6 7" id="KW-0067">ATP-binding</keyword>
<dbReference type="InterPro" id="IPR005762">
    <property type="entry name" value="MurD"/>
</dbReference>
<dbReference type="GO" id="GO:0005737">
    <property type="term" value="C:cytoplasm"/>
    <property type="evidence" value="ECO:0007669"/>
    <property type="project" value="UniProtKB-SubCell"/>
</dbReference>
<dbReference type="HAMAP" id="MF_00639">
    <property type="entry name" value="MurD"/>
    <property type="match status" value="1"/>
</dbReference>
<dbReference type="PANTHER" id="PTHR43692:SF1">
    <property type="entry name" value="UDP-N-ACETYLMURAMOYLALANINE--D-GLUTAMATE LIGASE"/>
    <property type="match status" value="1"/>
</dbReference>
<keyword evidence="7 8" id="KW-0132">Cell division</keyword>
<dbReference type="Proteomes" id="UP000003704">
    <property type="component" value="Unassembled WGS sequence"/>
</dbReference>
<comment type="caution">
    <text evidence="11">The sequence shown here is derived from an EMBL/GenBank/DDBJ whole genome shotgun (WGS) entry which is preliminary data.</text>
</comment>
<feature type="domain" description="Mur ligase central" evidence="10">
    <location>
        <begin position="130"/>
        <end position="312"/>
    </location>
</feature>
<dbReference type="EMBL" id="AKGD01000002">
    <property type="protein sequence ID" value="EIT69170.1"/>
    <property type="molecule type" value="Genomic_DNA"/>
</dbReference>
<dbReference type="GO" id="GO:0051301">
    <property type="term" value="P:cell division"/>
    <property type="evidence" value="ECO:0007669"/>
    <property type="project" value="UniProtKB-KW"/>
</dbReference>
<dbReference type="EC" id="6.3.2.9" evidence="7 8"/>
<reference evidence="11 12" key="1">
    <citation type="journal article" date="2012" name="J. Bacteriol.">
        <title>Genome Sequence of n-Alkane-Degrading Hydrocarboniphaga effusa Strain AP103T (ATCC BAA-332T).</title>
        <authorList>
            <person name="Chang H.K."/>
            <person name="Zylstra G.J."/>
            <person name="Chae J.C."/>
        </authorList>
    </citation>
    <scope>NUCLEOTIDE SEQUENCE [LARGE SCALE GENOMIC DNA]</scope>
    <source>
        <strain evidence="11 12">AP103</strain>
    </source>
</reference>
<proteinExistence type="inferred from homology"/>
<dbReference type="PANTHER" id="PTHR43692">
    <property type="entry name" value="UDP-N-ACETYLMURAMOYLALANINE--D-GLUTAMATE LIGASE"/>
    <property type="match status" value="1"/>
</dbReference>
<accession>I8T5G9</accession>
<comment type="similarity">
    <text evidence="7">Belongs to the MurCDEF family.</text>
</comment>
<dbReference type="GO" id="GO:0009252">
    <property type="term" value="P:peptidoglycan biosynthetic process"/>
    <property type="evidence" value="ECO:0007669"/>
    <property type="project" value="UniProtKB-UniRule"/>
</dbReference>
<dbReference type="UniPathway" id="UPA00219"/>
<gene>
    <name evidence="7" type="primary">murD</name>
    <name evidence="11" type="ORF">WQQ_27520</name>
</gene>
<name>I8T5G9_9GAMM</name>
<keyword evidence="7 8" id="KW-0131">Cell cycle</keyword>
<dbReference type="InterPro" id="IPR036615">
    <property type="entry name" value="Mur_ligase_C_dom_sf"/>
</dbReference>
<dbReference type="InterPro" id="IPR004101">
    <property type="entry name" value="Mur_ligase_C"/>
</dbReference>
<evidence type="ECO:0000313" key="12">
    <source>
        <dbReference type="Proteomes" id="UP000003704"/>
    </source>
</evidence>
<dbReference type="Pfam" id="PF02875">
    <property type="entry name" value="Mur_ligase_C"/>
    <property type="match status" value="1"/>
</dbReference>
<evidence type="ECO:0000259" key="9">
    <source>
        <dbReference type="Pfam" id="PF02875"/>
    </source>
</evidence>
<evidence type="ECO:0000256" key="7">
    <source>
        <dbReference type="HAMAP-Rule" id="MF_00639"/>
    </source>
</evidence>